<dbReference type="InterPro" id="IPR036388">
    <property type="entry name" value="WH-like_DNA-bd_sf"/>
</dbReference>
<feature type="domain" description="HTH luxR-type" evidence="4">
    <location>
        <begin position="885"/>
        <end position="948"/>
    </location>
</feature>
<dbReference type="GO" id="GO:0005524">
    <property type="term" value="F:ATP binding"/>
    <property type="evidence" value="ECO:0007669"/>
    <property type="project" value="UniProtKB-KW"/>
</dbReference>
<gene>
    <name evidence="5" type="ORF">PV399_41985</name>
    <name evidence="6" type="ORF">PV666_48230</name>
</gene>
<evidence type="ECO:0000313" key="8">
    <source>
        <dbReference type="Proteomes" id="UP001282288"/>
    </source>
</evidence>
<dbReference type="EMBL" id="JARAWC010000054">
    <property type="protein sequence ID" value="MDX2966235.1"/>
    <property type="molecule type" value="Genomic_DNA"/>
</dbReference>
<dbReference type="RefSeq" id="WP_050987134.1">
    <property type="nucleotide sequence ID" value="NZ_BCMK01000112.1"/>
</dbReference>
<dbReference type="InterPro" id="IPR027417">
    <property type="entry name" value="P-loop_NTPase"/>
</dbReference>
<dbReference type="Pfam" id="PF13191">
    <property type="entry name" value="AAA_16"/>
    <property type="match status" value="1"/>
</dbReference>
<dbReference type="PANTHER" id="PTHR16305:SF35">
    <property type="entry name" value="TRANSCRIPTIONAL ACTIVATOR DOMAIN"/>
    <property type="match status" value="1"/>
</dbReference>
<dbReference type="Proteomes" id="UP001272987">
    <property type="component" value="Unassembled WGS sequence"/>
</dbReference>
<name>A0AAP6BKG1_9ACTN</name>
<dbReference type="SUPFAM" id="SSF46894">
    <property type="entry name" value="C-terminal effector domain of the bipartite response regulators"/>
    <property type="match status" value="1"/>
</dbReference>
<evidence type="ECO:0000313" key="6">
    <source>
        <dbReference type="EMBL" id="MDX3025600.1"/>
    </source>
</evidence>
<evidence type="ECO:0000313" key="7">
    <source>
        <dbReference type="Proteomes" id="UP001272987"/>
    </source>
</evidence>
<organism evidence="5 8">
    <name type="scientific">Streptomyces acidiscabies</name>
    <dbReference type="NCBI Taxonomy" id="42234"/>
    <lineage>
        <taxon>Bacteria</taxon>
        <taxon>Bacillati</taxon>
        <taxon>Actinomycetota</taxon>
        <taxon>Actinomycetes</taxon>
        <taxon>Kitasatosporales</taxon>
        <taxon>Streptomycetaceae</taxon>
        <taxon>Streptomyces</taxon>
    </lineage>
</organism>
<dbReference type="GO" id="GO:0005737">
    <property type="term" value="C:cytoplasm"/>
    <property type="evidence" value="ECO:0007669"/>
    <property type="project" value="TreeGrafter"/>
</dbReference>
<dbReference type="PROSITE" id="PS50043">
    <property type="entry name" value="HTH_LUXR_2"/>
    <property type="match status" value="1"/>
</dbReference>
<evidence type="ECO:0000256" key="2">
    <source>
        <dbReference type="ARBA" id="ARBA00022840"/>
    </source>
</evidence>
<protein>
    <submittedName>
        <fullName evidence="5">AAA family ATPase</fullName>
    </submittedName>
</protein>
<keyword evidence="1" id="KW-0547">Nucleotide-binding</keyword>
<dbReference type="SMART" id="SM00421">
    <property type="entry name" value="HTH_LUXR"/>
    <property type="match status" value="1"/>
</dbReference>
<feature type="compositionally biased region" description="Basic and acidic residues" evidence="3">
    <location>
        <begin position="936"/>
        <end position="949"/>
    </location>
</feature>
<dbReference type="GO" id="GO:0004016">
    <property type="term" value="F:adenylate cyclase activity"/>
    <property type="evidence" value="ECO:0007669"/>
    <property type="project" value="TreeGrafter"/>
</dbReference>
<dbReference type="InterPro" id="IPR000792">
    <property type="entry name" value="Tscrpt_reg_LuxR_C"/>
</dbReference>
<sequence>MADQQGSPGPGRGFRFVGRRQELDLLLTVTRRSPAVVMIEGEAGMGKSRLVREATAILKTEGWRVVTGFCCPLREPLPYGPVVDALGKVGPWLPATGLPPTAGALAPLLPDLADRLPPAPATPGHPGALRHQLIQAVRSVLDAVGRVILVVEDLHWADDATRELLLLLARDLPDRFVLVVTYRAEDLPTGAGALGAAYRPPPGTNGTVIRLSPLTETDVADLAGAALGSHATPELCAVLHRRSEGLPLVAEEDLITLRDQACRDVRELERAEVPTGLREAVTERLNSLSPIGGAVVDAAAVLAVPATEELLAEVAGLDGDAAAEGLVDALRAAVLRVTDTGRYSFRHVLAQQVAYRHIPWPRRARLHRRAIDELRTHAPLPLVQIARHTLATGDQEGWLDQIEQAVDQAVALGDTGTAATLLHRVLDRPHVDTERRSRAALTLARIVNYGVDYAVTVRELGSVLDDPRLPEATRGEIRLGLGLVMLNVGADPAGFRELAHAADELAATQPDKAAMAMFNLALNERDGAAAHAWDWQGRAERTVRDGADERSRRLVQINRLILMARDGDPAVWPLLEKLPRRDDAGAVPRDAAYALYALAEVALQLGHDRRARALLREVEDLLEHATHGRIECLPRVAELRLDLLAGRWTRLEEDYAALAQAHPDVKQIDVDRALCRGHLAFAQGRRAHDHFATAATAADGTSEVDVSIRIAAALAAVRLAEGDPQAAWAIAEPALSMVRGLRTWTRTLDLVPVAAEAALACGHHASAERLVAEAESDLYDRDAPAAQAELALTRGLLLRATDPARAAEHFAEAQHRWQDIGRPYEVAKAAERRGEALTPSSPEDATTHLADAAHGFTELGATGDAARCQRRLRELGVQTSRRPGRRGYGSELSPREREVAKLLADGATNQDIAQTLFLSPRTVEKHVARVLEKLRTERKNIQSGLRRDSAPPSATDRTGHSERC</sequence>
<evidence type="ECO:0000256" key="1">
    <source>
        <dbReference type="ARBA" id="ARBA00022741"/>
    </source>
</evidence>
<evidence type="ECO:0000313" key="5">
    <source>
        <dbReference type="EMBL" id="MDX2966235.1"/>
    </source>
</evidence>
<dbReference type="PANTHER" id="PTHR16305">
    <property type="entry name" value="TESTICULAR SOLUBLE ADENYLYL CYCLASE"/>
    <property type="match status" value="1"/>
</dbReference>
<keyword evidence="7" id="KW-1185">Reference proteome</keyword>
<dbReference type="Proteomes" id="UP001282288">
    <property type="component" value="Unassembled WGS sequence"/>
</dbReference>
<accession>A0AAP6BKG1</accession>
<dbReference type="GO" id="GO:0003677">
    <property type="term" value="F:DNA binding"/>
    <property type="evidence" value="ECO:0007669"/>
    <property type="project" value="InterPro"/>
</dbReference>
<comment type="caution">
    <text evidence="5">The sequence shown here is derived from an EMBL/GenBank/DDBJ whole genome shotgun (WGS) entry which is preliminary data.</text>
</comment>
<dbReference type="InterPro" id="IPR016032">
    <property type="entry name" value="Sig_transdc_resp-reg_C-effctor"/>
</dbReference>
<evidence type="ECO:0000259" key="4">
    <source>
        <dbReference type="PROSITE" id="PS50043"/>
    </source>
</evidence>
<feature type="region of interest" description="Disordered" evidence="3">
    <location>
        <begin position="875"/>
        <end position="895"/>
    </location>
</feature>
<dbReference type="AlphaFoldDB" id="A0AAP6BKG1"/>
<dbReference type="GO" id="GO:0006355">
    <property type="term" value="P:regulation of DNA-templated transcription"/>
    <property type="evidence" value="ECO:0007669"/>
    <property type="project" value="InterPro"/>
</dbReference>
<dbReference type="GeneID" id="87013694"/>
<keyword evidence="2" id="KW-0067">ATP-binding</keyword>
<dbReference type="EMBL" id="JARAWP010000050">
    <property type="protein sequence ID" value="MDX3025600.1"/>
    <property type="molecule type" value="Genomic_DNA"/>
</dbReference>
<dbReference type="PROSITE" id="PS00622">
    <property type="entry name" value="HTH_LUXR_1"/>
    <property type="match status" value="1"/>
</dbReference>
<feature type="region of interest" description="Disordered" evidence="3">
    <location>
        <begin position="936"/>
        <end position="964"/>
    </location>
</feature>
<dbReference type="InterPro" id="IPR041664">
    <property type="entry name" value="AAA_16"/>
</dbReference>
<dbReference type="Gene3D" id="1.10.10.10">
    <property type="entry name" value="Winged helix-like DNA-binding domain superfamily/Winged helix DNA-binding domain"/>
    <property type="match status" value="1"/>
</dbReference>
<dbReference type="Pfam" id="PF00196">
    <property type="entry name" value="GerE"/>
    <property type="match status" value="1"/>
</dbReference>
<dbReference type="SUPFAM" id="SSF52540">
    <property type="entry name" value="P-loop containing nucleoside triphosphate hydrolases"/>
    <property type="match status" value="1"/>
</dbReference>
<dbReference type="PRINTS" id="PR00038">
    <property type="entry name" value="HTHLUXR"/>
</dbReference>
<proteinExistence type="predicted"/>
<dbReference type="CDD" id="cd06170">
    <property type="entry name" value="LuxR_C_like"/>
    <property type="match status" value="1"/>
</dbReference>
<reference evidence="5 7" key="1">
    <citation type="journal article" date="2023" name="Microb. Genom.">
        <title>Mesoterricola silvestris gen. nov., sp. nov., Mesoterricola sediminis sp. nov., Geothrix oryzae sp. nov., Geothrix edaphica sp. nov., Geothrix rubra sp. nov., and Geothrix limicola sp. nov., six novel members of Acidobacteriota isolated from soils.</title>
        <authorList>
            <person name="Weisberg A.J."/>
            <person name="Pearce E."/>
            <person name="Kramer C.G."/>
            <person name="Chang J.H."/>
            <person name="Clarke C.R."/>
        </authorList>
    </citation>
    <scope>NUCLEOTIDE SEQUENCE</scope>
    <source>
        <strain evidence="6 7">NB05-1H</strain>
        <strain evidence="5">NRRL_B-16521</strain>
    </source>
</reference>
<evidence type="ECO:0000256" key="3">
    <source>
        <dbReference type="SAM" id="MobiDB-lite"/>
    </source>
</evidence>